<evidence type="ECO:0000313" key="3">
    <source>
        <dbReference type="EMBL" id="PLR08865.1"/>
    </source>
</evidence>
<organism evidence="3 4">
    <name type="scientific">Caulobacter flavus</name>
    <dbReference type="NCBI Taxonomy" id="1679497"/>
    <lineage>
        <taxon>Bacteria</taxon>
        <taxon>Pseudomonadati</taxon>
        <taxon>Pseudomonadota</taxon>
        <taxon>Alphaproteobacteria</taxon>
        <taxon>Caulobacterales</taxon>
        <taxon>Caulobacteraceae</taxon>
        <taxon>Caulobacter</taxon>
    </lineage>
</organism>
<comment type="similarity">
    <text evidence="1">Belongs to the RutC family.</text>
</comment>
<dbReference type="KEGG" id="cfh:C1707_21790"/>
<dbReference type="CDD" id="cd00448">
    <property type="entry name" value="YjgF_YER057c_UK114_family"/>
    <property type="match status" value="1"/>
</dbReference>
<dbReference type="GO" id="GO:0019239">
    <property type="term" value="F:deaminase activity"/>
    <property type="evidence" value="ECO:0007669"/>
    <property type="project" value="TreeGrafter"/>
</dbReference>
<dbReference type="RefSeq" id="WP_058347523.1">
    <property type="nucleotide sequence ID" value="NZ_CP026100.1"/>
</dbReference>
<dbReference type="EMBL" id="PJRQ01000041">
    <property type="protein sequence ID" value="PLR08865.1"/>
    <property type="molecule type" value="Genomic_DNA"/>
</dbReference>
<reference evidence="2 5" key="2">
    <citation type="submission" date="2018-01" db="EMBL/GenBank/DDBJ databases">
        <title>Complete genome sequence of Caulobacter flavus RHGG3.</title>
        <authorList>
            <person name="Yang E."/>
        </authorList>
    </citation>
    <scope>NUCLEOTIDE SEQUENCE [LARGE SCALE GENOMIC DNA]</scope>
    <source>
        <strain evidence="2 5">RHGG3</strain>
    </source>
</reference>
<evidence type="ECO:0000313" key="5">
    <source>
        <dbReference type="Proteomes" id="UP000281192"/>
    </source>
</evidence>
<dbReference type="AlphaFoldDB" id="A0A2N5CPJ1"/>
<dbReference type="InterPro" id="IPR006175">
    <property type="entry name" value="YjgF/YER057c/UK114"/>
</dbReference>
<gene>
    <name evidence="2" type="ORF">C1707_21790</name>
    <name evidence="3" type="ORF">CFHF_19275</name>
</gene>
<dbReference type="InterPro" id="IPR035959">
    <property type="entry name" value="RutC-like_sf"/>
</dbReference>
<dbReference type="GO" id="GO:0005829">
    <property type="term" value="C:cytosol"/>
    <property type="evidence" value="ECO:0007669"/>
    <property type="project" value="TreeGrafter"/>
</dbReference>
<dbReference type="OrthoDB" id="9808943at2"/>
<reference evidence="3 4" key="1">
    <citation type="submission" date="2017-12" db="EMBL/GenBank/DDBJ databases">
        <title>The genome sequence of Caulobacter flavus CGMCC1 15093.</title>
        <authorList>
            <person name="Gao J."/>
            <person name="Mao X."/>
            <person name="Sun J."/>
        </authorList>
    </citation>
    <scope>NUCLEOTIDE SEQUENCE [LARGE SCALE GENOMIC DNA]</scope>
    <source>
        <strain evidence="3 4">CGMCC1 15093</strain>
    </source>
</reference>
<name>A0A2N5CPJ1_9CAUL</name>
<dbReference type="FunFam" id="3.30.1330.40:FF:000001">
    <property type="entry name" value="L-PSP family endoribonuclease"/>
    <property type="match status" value="1"/>
</dbReference>
<protein>
    <submittedName>
        <fullName evidence="3">RidA family protein</fullName>
    </submittedName>
</protein>
<dbReference type="PANTHER" id="PTHR11803:SF58">
    <property type="entry name" value="PROTEIN HMF1-RELATED"/>
    <property type="match status" value="1"/>
</dbReference>
<dbReference type="Pfam" id="PF01042">
    <property type="entry name" value="Ribonuc_L-PSP"/>
    <property type="match status" value="1"/>
</dbReference>
<dbReference type="Proteomes" id="UP000281192">
    <property type="component" value="Chromosome"/>
</dbReference>
<evidence type="ECO:0000313" key="4">
    <source>
        <dbReference type="Proteomes" id="UP000234483"/>
    </source>
</evidence>
<dbReference type="Gene3D" id="3.30.1330.40">
    <property type="entry name" value="RutC-like"/>
    <property type="match status" value="1"/>
</dbReference>
<dbReference type="SUPFAM" id="SSF55298">
    <property type="entry name" value="YjgF-like"/>
    <property type="match status" value="1"/>
</dbReference>
<proteinExistence type="inferred from homology"/>
<dbReference type="EMBL" id="CP026100">
    <property type="protein sequence ID" value="AYV48679.1"/>
    <property type="molecule type" value="Genomic_DNA"/>
</dbReference>
<accession>A0A2N5CPJ1</accession>
<keyword evidence="5" id="KW-1185">Reference proteome</keyword>
<dbReference type="PANTHER" id="PTHR11803">
    <property type="entry name" value="2-IMINOBUTANOATE/2-IMINOPROPANOATE DEAMINASE RIDA"/>
    <property type="match status" value="1"/>
</dbReference>
<evidence type="ECO:0000256" key="1">
    <source>
        <dbReference type="ARBA" id="ARBA00010552"/>
    </source>
</evidence>
<evidence type="ECO:0000313" key="2">
    <source>
        <dbReference type="EMBL" id="AYV48679.1"/>
    </source>
</evidence>
<sequence length="129" mass="13652">MSIQRIGAATTGTGGNALPFCQATVANGFVFVSGQVPMDENGVLVDGGVVPQTHKVIENIVGILAKAGCTLKDVVKANVWLDDARDFHAFNRVYNSYFGDALPARACVQSPMMVDCKVEIEVIALVPQA</sequence>
<dbReference type="Proteomes" id="UP000234483">
    <property type="component" value="Unassembled WGS sequence"/>
</dbReference>